<dbReference type="EMBL" id="MIGC01002435">
    <property type="protein sequence ID" value="PHJ21075.1"/>
    <property type="molecule type" value="Genomic_DNA"/>
</dbReference>
<keyword evidence="4" id="KW-1185">Reference proteome</keyword>
<feature type="compositionally biased region" description="Low complexity" evidence="2">
    <location>
        <begin position="236"/>
        <end position="260"/>
    </location>
</feature>
<feature type="compositionally biased region" description="Basic and acidic residues" evidence="2">
    <location>
        <begin position="423"/>
        <end position="469"/>
    </location>
</feature>
<sequence length="780" mass="86482">MQEPEEVSREGFFFLDDSDVESDRTGEKERIHGVVSHEGYASQHFPAVEVSPHTLLDLFRVDEERRRDEEKEKKDINCKPALPPGEIQTSTKEGQGQREPHAEEGKREEFLPRPSVSETDGEEQHAGDETEEKEGTQQGQARETKGIFLMASTEDGANLCVSDWDVSKGNRLNSISTHGDPRGASPSDPQPACSSHCLSSDVEEIQSNLLPLSDPSPSHPHLPSLSLVRELDNVFSSSSNSRLSAASSSSSCLVPTSSPTGVDSSQMIEEASHHCEAPAVLSDTPLFSHSPSERKEVRPTHTDGPPSDHVSEGETEGGEHQEKRTKPDGASAKEGSCMVECLGGSALRERAEEETEEEEEKERIIESKEDKEEKKESTVEAGEEEEVKTENSIQRKEGERHQTCAFGDLGESLTSERDEESTPSERRPAEGLIGLREENPRADDRERTEGGDDGTRASEGEDLKEEGKIGIEPATDTAARPIVETLHEERTEERESEGTDIRSREETVIGKEHNGRTDCEASRGDESEEDSRRVEGEKVNETEGREKVKGLIRAEALRQQTPHMSSASSCLSSSPVHDAPVPPASSSDAVLRAAAAAIVCKGEKEEEVASRMTSRTLETTYPPSGHPSRHPPAAVGLKGRRRETGHAKREGVDLEETDSNRVRRDVQKKSIDLLLASPSSEASPSEASSGQPTPSMYVRLQRQIQQQEAHAKRLQKEVEDRSKELERIQQEYREVQERLREEEEKHWASVTEARTLKDTLKLAEQEKTRTYEETERVRRC</sequence>
<keyword evidence="1" id="KW-0175">Coiled coil</keyword>
<feature type="compositionally biased region" description="Basic and acidic residues" evidence="2">
    <location>
        <begin position="393"/>
        <end position="402"/>
    </location>
</feature>
<feature type="compositionally biased region" description="Low complexity" evidence="2">
    <location>
        <begin position="673"/>
        <end position="689"/>
    </location>
</feature>
<dbReference type="Proteomes" id="UP000221165">
    <property type="component" value="Unassembled WGS sequence"/>
</dbReference>
<dbReference type="VEuPathDB" id="ToxoDB:CSUI_005078"/>
<dbReference type="AlphaFoldDB" id="A0A2C6KYQ2"/>
<organism evidence="3 4">
    <name type="scientific">Cystoisospora suis</name>
    <dbReference type="NCBI Taxonomy" id="483139"/>
    <lineage>
        <taxon>Eukaryota</taxon>
        <taxon>Sar</taxon>
        <taxon>Alveolata</taxon>
        <taxon>Apicomplexa</taxon>
        <taxon>Conoidasida</taxon>
        <taxon>Coccidia</taxon>
        <taxon>Eucoccidiorida</taxon>
        <taxon>Eimeriorina</taxon>
        <taxon>Sarcocystidae</taxon>
        <taxon>Cystoisospora</taxon>
    </lineage>
</organism>
<feature type="compositionally biased region" description="Basic and acidic residues" evidence="2">
    <location>
        <begin position="642"/>
        <end position="671"/>
    </location>
</feature>
<feature type="non-terminal residue" evidence="3">
    <location>
        <position position="780"/>
    </location>
</feature>
<evidence type="ECO:0000313" key="3">
    <source>
        <dbReference type="EMBL" id="PHJ21075.1"/>
    </source>
</evidence>
<protein>
    <submittedName>
        <fullName evidence="3">Transmembrane protein</fullName>
    </submittedName>
</protein>
<feature type="region of interest" description="Disordered" evidence="2">
    <location>
        <begin position="169"/>
        <end position="198"/>
    </location>
</feature>
<evidence type="ECO:0000256" key="2">
    <source>
        <dbReference type="SAM" id="MobiDB-lite"/>
    </source>
</evidence>
<feature type="coiled-coil region" evidence="1">
    <location>
        <begin position="697"/>
        <end position="773"/>
    </location>
</feature>
<feature type="compositionally biased region" description="Basic and acidic residues" evidence="2">
    <location>
        <begin position="309"/>
        <end position="327"/>
    </location>
</feature>
<feature type="compositionally biased region" description="Basic and acidic residues" evidence="2">
    <location>
        <begin position="361"/>
        <end position="378"/>
    </location>
</feature>
<gene>
    <name evidence="3" type="ORF">CSUI_005078</name>
</gene>
<feature type="region of interest" description="Disordered" evidence="2">
    <location>
        <begin position="603"/>
        <end position="696"/>
    </location>
</feature>
<feature type="compositionally biased region" description="Polar residues" evidence="2">
    <location>
        <begin position="611"/>
        <end position="622"/>
    </location>
</feature>
<accession>A0A2C6KYQ2</accession>
<feature type="region of interest" description="Disordered" evidence="2">
    <location>
        <begin position="1"/>
        <end position="29"/>
    </location>
</feature>
<dbReference type="GeneID" id="94428468"/>
<evidence type="ECO:0000256" key="1">
    <source>
        <dbReference type="SAM" id="Coils"/>
    </source>
</evidence>
<proteinExistence type="predicted"/>
<dbReference type="RefSeq" id="XP_067922760.1">
    <property type="nucleotide sequence ID" value="XM_068065257.1"/>
</dbReference>
<feature type="compositionally biased region" description="Basic and acidic residues" evidence="2">
    <location>
        <begin position="65"/>
        <end position="77"/>
    </location>
</feature>
<feature type="region of interest" description="Disordered" evidence="2">
    <location>
        <begin position="236"/>
        <end position="585"/>
    </location>
</feature>
<reference evidence="3 4" key="1">
    <citation type="journal article" date="2017" name="Int. J. Parasitol.">
        <title>The genome of the protozoan parasite Cystoisospora suis and a reverse vaccinology approach to identify vaccine candidates.</title>
        <authorList>
            <person name="Palmieri N."/>
            <person name="Shrestha A."/>
            <person name="Ruttkowski B."/>
            <person name="Beck T."/>
            <person name="Vogl C."/>
            <person name="Tomley F."/>
            <person name="Blake D.P."/>
            <person name="Joachim A."/>
        </authorList>
    </citation>
    <scope>NUCLEOTIDE SEQUENCE [LARGE SCALE GENOMIC DNA]</scope>
    <source>
        <strain evidence="3 4">Wien I</strain>
    </source>
</reference>
<feature type="compositionally biased region" description="Basic and acidic residues" evidence="2">
    <location>
        <begin position="291"/>
        <end position="301"/>
    </location>
</feature>
<feature type="region of interest" description="Disordered" evidence="2">
    <location>
        <begin position="65"/>
        <end position="149"/>
    </location>
</feature>
<feature type="compositionally biased region" description="Basic and acidic residues" evidence="2">
    <location>
        <begin position="95"/>
        <end position="111"/>
    </location>
</feature>
<keyword evidence="3" id="KW-0812">Transmembrane</keyword>
<feature type="compositionally biased region" description="Low complexity" evidence="2">
    <location>
        <begin position="565"/>
        <end position="574"/>
    </location>
</feature>
<evidence type="ECO:0000313" key="4">
    <source>
        <dbReference type="Proteomes" id="UP000221165"/>
    </source>
</evidence>
<feature type="compositionally biased region" description="Basic and acidic residues" evidence="2">
    <location>
        <begin position="485"/>
        <end position="549"/>
    </location>
</feature>
<keyword evidence="3" id="KW-0472">Membrane</keyword>
<name>A0A2C6KYQ2_9APIC</name>
<comment type="caution">
    <text evidence="3">The sequence shown here is derived from an EMBL/GenBank/DDBJ whole genome shotgun (WGS) entry which is preliminary data.</text>
</comment>